<organism evidence="8 9">
    <name type="scientific">Talaromyces islandicus</name>
    <name type="common">Penicillium islandicum</name>
    <dbReference type="NCBI Taxonomy" id="28573"/>
    <lineage>
        <taxon>Eukaryota</taxon>
        <taxon>Fungi</taxon>
        <taxon>Dikarya</taxon>
        <taxon>Ascomycota</taxon>
        <taxon>Pezizomycotina</taxon>
        <taxon>Eurotiomycetes</taxon>
        <taxon>Eurotiomycetidae</taxon>
        <taxon>Eurotiales</taxon>
        <taxon>Trichocomaceae</taxon>
        <taxon>Talaromyces</taxon>
        <taxon>Talaromyces sect. Islandici</taxon>
    </lineage>
</organism>
<dbReference type="SMART" id="SM00184">
    <property type="entry name" value="RING"/>
    <property type="match status" value="1"/>
</dbReference>
<dbReference type="GO" id="GO:0061630">
    <property type="term" value="F:ubiquitin protein ligase activity"/>
    <property type="evidence" value="ECO:0007669"/>
    <property type="project" value="TreeGrafter"/>
</dbReference>
<keyword evidence="6" id="KW-0472">Membrane</keyword>
<dbReference type="CDD" id="cd16448">
    <property type="entry name" value="RING-H2"/>
    <property type="match status" value="1"/>
</dbReference>
<keyword evidence="6" id="KW-1133">Transmembrane helix</keyword>
<dbReference type="GO" id="GO:0008270">
    <property type="term" value="F:zinc ion binding"/>
    <property type="evidence" value="ECO:0007669"/>
    <property type="project" value="UniProtKB-KW"/>
</dbReference>
<dbReference type="Proteomes" id="UP000054383">
    <property type="component" value="Unassembled WGS sequence"/>
</dbReference>
<name>A0A0U1MA83_TALIS</name>
<dbReference type="AlphaFoldDB" id="A0A0U1MA83"/>
<evidence type="ECO:0000256" key="2">
    <source>
        <dbReference type="ARBA" id="ARBA00022771"/>
    </source>
</evidence>
<sequence>MGSLRYAGLFATLVERDKNQNDDNNNNDNKNNSSPGSQSVTALLGAVLGIALLLAVYFNRRSRKEAEDPNGKNSLERLKRLEAVSPTRTLREWWPTVKESLGLSQSVDSHFVCVICFEQVELSHGIHELKCMHVFHKQCLEKWYLRSHYTCPMCHQQFFHERSRPAHDYIWMV</sequence>
<dbReference type="PROSITE" id="PS50089">
    <property type="entry name" value="ZF_RING_2"/>
    <property type="match status" value="1"/>
</dbReference>
<gene>
    <name evidence="8" type="ORF">PISL3812_08880</name>
</gene>
<keyword evidence="3" id="KW-0862">Zinc</keyword>
<dbReference type="InterPro" id="IPR013083">
    <property type="entry name" value="Znf_RING/FYVE/PHD"/>
</dbReference>
<evidence type="ECO:0000256" key="5">
    <source>
        <dbReference type="SAM" id="MobiDB-lite"/>
    </source>
</evidence>
<dbReference type="InterPro" id="IPR001841">
    <property type="entry name" value="Znf_RING"/>
</dbReference>
<reference evidence="8 9" key="1">
    <citation type="submission" date="2015-04" db="EMBL/GenBank/DDBJ databases">
        <authorList>
            <person name="Syromyatnikov M.Y."/>
            <person name="Popov V.N."/>
        </authorList>
    </citation>
    <scope>NUCLEOTIDE SEQUENCE [LARGE SCALE GENOMIC DNA]</scope>
    <source>
        <strain evidence="8">WF-38-12</strain>
    </source>
</reference>
<keyword evidence="9" id="KW-1185">Reference proteome</keyword>
<evidence type="ECO:0000313" key="8">
    <source>
        <dbReference type="EMBL" id="CRG91826.1"/>
    </source>
</evidence>
<dbReference type="EMBL" id="CVMT01000010">
    <property type="protein sequence ID" value="CRG91826.1"/>
    <property type="molecule type" value="Genomic_DNA"/>
</dbReference>
<dbReference type="OMA" id="RTLEEWW"/>
<dbReference type="OrthoDB" id="8062037at2759"/>
<dbReference type="PANTHER" id="PTHR45969:SF69">
    <property type="entry name" value="FINGER DOMAIN PROTEIN, PUTATIVE (AFU_ORTHOLOGUE AFUA_3G12190)-RELATED"/>
    <property type="match status" value="1"/>
</dbReference>
<dbReference type="GO" id="GO:0016567">
    <property type="term" value="P:protein ubiquitination"/>
    <property type="evidence" value="ECO:0007669"/>
    <property type="project" value="TreeGrafter"/>
</dbReference>
<keyword evidence="1" id="KW-0479">Metal-binding</keyword>
<dbReference type="STRING" id="28573.A0A0U1MA83"/>
<dbReference type="PANTHER" id="PTHR45969">
    <property type="entry name" value="RING ZINC FINGER PROTEIN-RELATED"/>
    <property type="match status" value="1"/>
</dbReference>
<evidence type="ECO:0000259" key="7">
    <source>
        <dbReference type="PROSITE" id="PS50089"/>
    </source>
</evidence>
<dbReference type="SUPFAM" id="SSF57850">
    <property type="entry name" value="RING/U-box"/>
    <property type="match status" value="1"/>
</dbReference>
<feature type="region of interest" description="Disordered" evidence="5">
    <location>
        <begin position="16"/>
        <end position="37"/>
    </location>
</feature>
<evidence type="ECO:0000313" key="9">
    <source>
        <dbReference type="Proteomes" id="UP000054383"/>
    </source>
</evidence>
<accession>A0A0U1MA83</accession>
<feature type="transmembrane region" description="Helical" evidence="6">
    <location>
        <begin position="40"/>
        <end position="58"/>
    </location>
</feature>
<feature type="compositionally biased region" description="Low complexity" evidence="5">
    <location>
        <begin position="22"/>
        <end position="32"/>
    </location>
</feature>
<protein>
    <submittedName>
        <fullName evidence="8">RING finger domain protein</fullName>
    </submittedName>
</protein>
<keyword evidence="6" id="KW-0812">Transmembrane</keyword>
<feature type="domain" description="RING-type" evidence="7">
    <location>
        <begin position="113"/>
        <end position="155"/>
    </location>
</feature>
<evidence type="ECO:0000256" key="6">
    <source>
        <dbReference type="SAM" id="Phobius"/>
    </source>
</evidence>
<dbReference type="Pfam" id="PF13639">
    <property type="entry name" value="zf-RING_2"/>
    <property type="match status" value="1"/>
</dbReference>
<proteinExistence type="predicted"/>
<dbReference type="Gene3D" id="3.30.40.10">
    <property type="entry name" value="Zinc/RING finger domain, C3HC4 (zinc finger)"/>
    <property type="match status" value="1"/>
</dbReference>
<evidence type="ECO:0000256" key="3">
    <source>
        <dbReference type="ARBA" id="ARBA00022833"/>
    </source>
</evidence>
<evidence type="ECO:0000256" key="1">
    <source>
        <dbReference type="ARBA" id="ARBA00022723"/>
    </source>
</evidence>
<evidence type="ECO:0000256" key="4">
    <source>
        <dbReference type="PROSITE-ProRule" id="PRU00175"/>
    </source>
</evidence>
<keyword evidence="2 4" id="KW-0863">Zinc-finger</keyword>